<keyword evidence="5 7" id="KW-0472">Membrane</keyword>
<protein>
    <recommendedName>
        <fullName evidence="10">Glycosyltransferase family 49 protein</fullName>
    </recommendedName>
</protein>
<organism evidence="8 9">
    <name type="scientific">Diversispora epigaea</name>
    <dbReference type="NCBI Taxonomy" id="1348612"/>
    <lineage>
        <taxon>Eukaryota</taxon>
        <taxon>Fungi</taxon>
        <taxon>Fungi incertae sedis</taxon>
        <taxon>Mucoromycota</taxon>
        <taxon>Glomeromycotina</taxon>
        <taxon>Glomeromycetes</taxon>
        <taxon>Diversisporales</taxon>
        <taxon>Diversisporaceae</taxon>
        <taxon>Diversispora</taxon>
    </lineage>
</organism>
<dbReference type="PANTHER" id="PTHR12270:SF25">
    <property type="entry name" value="GLYCOSYLTRANSFERASE-LIKE PROTEIN LARGE"/>
    <property type="match status" value="1"/>
</dbReference>
<sequence>MWPLNKSQSNNSLSPQFSFLRTYFLWLWKSKILRYILVIYIGFSIVFSLTQLAKYTFEEPKIINGLAIDLTSNSILRTYDTKKNSPLSEIKNELRFSKMHVYSPRTLTDRTYPYYFRANNVFKSDDITVTAFITQNRLDDLVRLANTWRGPISATLDIPSNLSIEDPGISKIIKSLKLLYEKHSNLRNFVDIHLITGSRIKEKKTKFPIPTNFHLNVARFFARTELIFYLDHDTWPSLDLHTKIKNNLRLLLNNDILIIPTFAFINKNDTSNTQITLPNTKKEVRAMVKEEKMGMQDYGWEFNNGPTCVSSYFKSKEPYMIEEYDLHYKPNFISKKNGRLPWCTERFENNKAACLFQMYLSGSNLFVIHDGFLVNHNFNPNSHLINHKDPQWQKIINSRMYTNFSREKCLLYARQFVLEGKWKLPIANHVKEECQRVLTSWGSGLIKSD</sequence>
<evidence type="ECO:0000256" key="1">
    <source>
        <dbReference type="ARBA" id="ARBA00004606"/>
    </source>
</evidence>
<evidence type="ECO:0000256" key="2">
    <source>
        <dbReference type="ARBA" id="ARBA00022692"/>
    </source>
</evidence>
<dbReference type="EMBL" id="PQFF01000177">
    <property type="protein sequence ID" value="RHZ76907.1"/>
    <property type="molecule type" value="Genomic_DNA"/>
</dbReference>
<keyword evidence="9" id="KW-1185">Reference proteome</keyword>
<dbReference type="Proteomes" id="UP000266861">
    <property type="component" value="Unassembled WGS sequence"/>
</dbReference>
<accession>A0A397IPL6</accession>
<dbReference type="GO" id="GO:0042285">
    <property type="term" value="F:xylosyltransferase activity"/>
    <property type="evidence" value="ECO:0007669"/>
    <property type="project" value="TreeGrafter"/>
</dbReference>
<comment type="subcellular location">
    <subcellularLocation>
        <location evidence="1">Membrane</location>
        <topology evidence="1">Single-pass type II membrane protein</topology>
    </subcellularLocation>
</comment>
<proteinExistence type="predicted"/>
<evidence type="ECO:0000313" key="8">
    <source>
        <dbReference type="EMBL" id="RHZ76907.1"/>
    </source>
</evidence>
<dbReference type="OrthoDB" id="3056235at2759"/>
<keyword evidence="4 7" id="KW-1133">Transmembrane helix</keyword>
<evidence type="ECO:0000256" key="7">
    <source>
        <dbReference type="SAM" id="Phobius"/>
    </source>
</evidence>
<name>A0A397IPL6_9GLOM</name>
<dbReference type="GO" id="GO:0016020">
    <property type="term" value="C:membrane"/>
    <property type="evidence" value="ECO:0007669"/>
    <property type="project" value="UniProtKB-SubCell"/>
</dbReference>
<comment type="caution">
    <text evidence="8">The sequence shown here is derived from an EMBL/GenBank/DDBJ whole genome shotgun (WGS) entry which is preliminary data.</text>
</comment>
<feature type="transmembrane region" description="Helical" evidence="7">
    <location>
        <begin position="32"/>
        <end position="53"/>
    </location>
</feature>
<dbReference type="PANTHER" id="PTHR12270">
    <property type="entry name" value="GLYCOSYLTRANSFERASE-RELATED"/>
    <property type="match status" value="1"/>
</dbReference>
<reference evidence="8 9" key="1">
    <citation type="submission" date="2018-08" db="EMBL/GenBank/DDBJ databases">
        <title>Genome and evolution of the arbuscular mycorrhizal fungus Diversispora epigaea (formerly Glomus versiforme) and its bacterial endosymbionts.</title>
        <authorList>
            <person name="Sun X."/>
            <person name="Fei Z."/>
            <person name="Harrison M."/>
        </authorList>
    </citation>
    <scope>NUCLEOTIDE SEQUENCE [LARGE SCALE GENOMIC DNA]</scope>
    <source>
        <strain evidence="8 9">IT104</strain>
    </source>
</reference>
<dbReference type="STRING" id="1348612.A0A397IPL6"/>
<keyword evidence="2 7" id="KW-0812">Transmembrane</keyword>
<evidence type="ECO:0000256" key="6">
    <source>
        <dbReference type="ARBA" id="ARBA00023180"/>
    </source>
</evidence>
<evidence type="ECO:0000256" key="5">
    <source>
        <dbReference type="ARBA" id="ARBA00023136"/>
    </source>
</evidence>
<evidence type="ECO:0000313" key="9">
    <source>
        <dbReference type="Proteomes" id="UP000266861"/>
    </source>
</evidence>
<dbReference type="Pfam" id="PF13896">
    <property type="entry name" value="Glyco_transf_49"/>
    <property type="match status" value="1"/>
</dbReference>
<dbReference type="GO" id="GO:0035269">
    <property type="term" value="P:protein O-linked glycosylation via mannose"/>
    <property type="evidence" value="ECO:0007669"/>
    <property type="project" value="TreeGrafter"/>
</dbReference>
<dbReference type="GO" id="GO:0015020">
    <property type="term" value="F:glucuronosyltransferase activity"/>
    <property type="evidence" value="ECO:0007669"/>
    <property type="project" value="TreeGrafter"/>
</dbReference>
<dbReference type="AlphaFoldDB" id="A0A397IPL6"/>
<gene>
    <name evidence="8" type="ORF">Glove_187g99</name>
</gene>
<keyword evidence="6" id="KW-0325">Glycoprotein</keyword>
<keyword evidence="3" id="KW-0735">Signal-anchor</keyword>
<evidence type="ECO:0000256" key="3">
    <source>
        <dbReference type="ARBA" id="ARBA00022968"/>
    </source>
</evidence>
<evidence type="ECO:0008006" key="10">
    <source>
        <dbReference type="Google" id="ProtNLM"/>
    </source>
</evidence>
<dbReference type="InterPro" id="IPR051292">
    <property type="entry name" value="Xyl/GlcA_transferase"/>
</dbReference>
<evidence type="ECO:0000256" key="4">
    <source>
        <dbReference type="ARBA" id="ARBA00022989"/>
    </source>
</evidence>